<dbReference type="EMBL" id="FNHI01000017">
    <property type="protein sequence ID" value="SDN03217.1"/>
    <property type="molecule type" value="Genomic_DNA"/>
</dbReference>
<protein>
    <submittedName>
        <fullName evidence="2">Uncharacterized protein</fullName>
    </submittedName>
</protein>
<reference evidence="3" key="1">
    <citation type="submission" date="2016-10" db="EMBL/GenBank/DDBJ databases">
        <authorList>
            <person name="Varghese N."/>
            <person name="Submissions S."/>
        </authorList>
    </citation>
    <scope>NUCLEOTIDE SEQUENCE [LARGE SCALE GENOMIC DNA]</scope>
    <source>
        <strain evidence="3">CGMCC 4.7042</strain>
    </source>
</reference>
<evidence type="ECO:0000256" key="1">
    <source>
        <dbReference type="SAM" id="MobiDB-lite"/>
    </source>
</evidence>
<feature type="region of interest" description="Disordered" evidence="1">
    <location>
        <begin position="72"/>
        <end position="109"/>
    </location>
</feature>
<evidence type="ECO:0000313" key="2">
    <source>
        <dbReference type="EMBL" id="SDN03217.1"/>
    </source>
</evidence>
<name>A0A1G9Y2B8_9ACTN</name>
<keyword evidence="3" id="KW-1185">Reference proteome</keyword>
<sequence>MMPPRGSGPRASSTVSWTGLARPPATRTQPALHNANLGDRLPGCPHSAPPNSPGHPLLTAAFFTVTAFAGAPSVAPPTTPAAPTASTTDSPASSILPNGVYDGGSLLSL</sequence>
<dbReference type="AlphaFoldDB" id="A0A1G9Y2B8"/>
<evidence type="ECO:0000313" key="3">
    <source>
        <dbReference type="Proteomes" id="UP000199063"/>
    </source>
</evidence>
<dbReference type="Proteomes" id="UP000199063">
    <property type="component" value="Unassembled WGS sequence"/>
</dbReference>
<proteinExistence type="predicted"/>
<organism evidence="2 3">
    <name type="scientific">Streptomyces wuyuanensis</name>
    <dbReference type="NCBI Taxonomy" id="1196353"/>
    <lineage>
        <taxon>Bacteria</taxon>
        <taxon>Bacillati</taxon>
        <taxon>Actinomycetota</taxon>
        <taxon>Actinomycetes</taxon>
        <taxon>Kitasatosporales</taxon>
        <taxon>Streptomycetaceae</taxon>
        <taxon>Streptomyces</taxon>
    </lineage>
</organism>
<gene>
    <name evidence="2" type="ORF">SAMN05444921_117124</name>
</gene>
<accession>A0A1G9Y2B8</accession>
<feature type="region of interest" description="Disordered" evidence="1">
    <location>
        <begin position="1"/>
        <end position="55"/>
    </location>
</feature>
<feature type="compositionally biased region" description="Low complexity" evidence="1">
    <location>
        <begin position="81"/>
        <end position="94"/>
    </location>
</feature>